<keyword evidence="1" id="KW-0456">Lyase</keyword>
<organism evidence="1 2">
    <name type="scientific">Neorhizobium alkalisoli</name>
    <dbReference type="NCBI Taxonomy" id="528178"/>
    <lineage>
        <taxon>Bacteria</taxon>
        <taxon>Pseudomonadati</taxon>
        <taxon>Pseudomonadota</taxon>
        <taxon>Alphaproteobacteria</taxon>
        <taxon>Hyphomicrobiales</taxon>
        <taxon>Rhizobiaceae</taxon>
        <taxon>Rhizobium/Agrobacterium group</taxon>
        <taxon>Neorhizobium</taxon>
    </lineage>
</organism>
<evidence type="ECO:0000313" key="1">
    <source>
        <dbReference type="EMBL" id="TWF46358.1"/>
    </source>
</evidence>
<proteinExistence type="predicted"/>
<dbReference type="GO" id="GO:0016829">
    <property type="term" value="F:lyase activity"/>
    <property type="evidence" value="ECO:0007669"/>
    <property type="project" value="UniProtKB-KW"/>
</dbReference>
<protein>
    <submittedName>
        <fullName evidence="1">Citrate lyase beta subunit</fullName>
    </submittedName>
</protein>
<dbReference type="RefSeq" id="WP_145643298.1">
    <property type="nucleotide sequence ID" value="NZ_VIWP01000015.1"/>
</dbReference>
<dbReference type="OrthoDB" id="9800547at2"/>
<gene>
    <name evidence="1" type="ORF">FHW37_11554</name>
</gene>
<dbReference type="Proteomes" id="UP000320653">
    <property type="component" value="Unassembled WGS sequence"/>
</dbReference>
<accession>A0A561Q7M1</accession>
<dbReference type="Gene3D" id="3.20.20.60">
    <property type="entry name" value="Phosphoenolpyruvate-binding domains"/>
    <property type="match status" value="1"/>
</dbReference>
<dbReference type="EMBL" id="VIWP01000015">
    <property type="protein sequence ID" value="TWF46358.1"/>
    <property type="molecule type" value="Genomic_DNA"/>
</dbReference>
<dbReference type="AlphaFoldDB" id="A0A561Q7M1"/>
<evidence type="ECO:0000313" key="2">
    <source>
        <dbReference type="Proteomes" id="UP000320653"/>
    </source>
</evidence>
<comment type="caution">
    <text evidence="1">The sequence shown here is derived from an EMBL/GenBank/DDBJ whole genome shotgun (WGS) entry which is preliminary data.</text>
</comment>
<keyword evidence="2" id="KW-1185">Reference proteome</keyword>
<reference evidence="1 2" key="1">
    <citation type="submission" date="2019-06" db="EMBL/GenBank/DDBJ databases">
        <title>Sorghum-associated microbial communities from plants grown in Nebraska, USA.</title>
        <authorList>
            <person name="Schachtman D."/>
        </authorList>
    </citation>
    <scope>NUCLEOTIDE SEQUENCE [LARGE SCALE GENOMIC DNA]</scope>
    <source>
        <strain evidence="1 2">1225</strain>
    </source>
</reference>
<name>A0A561Q7M1_9HYPH</name>
<dbReference type="InterPro" id="IPR015813">
    <property type="entry name" value="Pyrv/PenolPyrv_kinase-like_dom"/>
</dbReference>
<dbReference type="SUPFAM" id="SSF51621">
    <property type="entry name" value="Phosphoenolpyruvate/pyruvate domain"/>
    <property type="match status" value="1"/>
</dbReference>
<dbReference type="InterPro" id="IPR040442">
    <property type="entry name" value="Pyrv_kinase-like_dom_sf"/>
</dbReference>
<sequence>MMMRSFLLPGAIPDMIPAAAADWLVIDIIRFSEMIAVQAESAESLAKEPIGLAALLPPIASPRMEESLVAALRLRATMVVLSGTEGCADIQRLDMLLRLEEARLGLADGSTGIAALLNAGGVLQARNMHQWSRRLRAVGLDLEETAFSAESETVSFARAQIALGAKAAGIVAIGTGRPARPEDFQAQCIAARENGFSGMFVRDLEQTEIANVIF</sequence>